<dbReference type="InterPro" id="IPR016197">
    <property type="entry name" value="Chromo-like_dom_sf"/>
</dbReference>
<dbReference type="EMBL" id="CDMY01000506">
    <property type="protein sequence ID" value="CEM18686.1"/>
    <property type="molecule type" value="Genomic_DNA"/>
</dbReference>
<feature type="domain" description="Chromo" evidence="2">
    <location>
        <begin position="48"/>
        <end position="108"/>
    </location>
</feature>
<proteinExistence type="predicted"/>
<feature type="region of interest" description="Disordered" evidence="1">
    <location>
        <begin position="132"/>
        <end position="312"/>
    </location>
</feature>
<dbReference type="InParanoid" id="A0A0G4FUR2"/>
<keyword evidence="4" id="KW-1185">Reference proteome</keyword>
<dbReference type="AlphaFoldDB" id="A0A0G4FUR2"/>
<sequence>MRKRGASNGEPAEGGRVSRPKKYVKYVKDEEEDVDDDDEESDAESGEYAVERLLKCRYDSDEGVYEFRVQWDGKDSKGKPYPPTWEPEPNVSHLTDDLGLVRQYLKQKVIDTGREFTAPRLTDGTLLEMREYLGEAAAPPHQAAASAAAPASDAQPANAAGSADASGAADKEEEEGDGEEKKEDENAAMEEQQIEEDQQQQQAPDDQQQQQVDQQQQQGGGHDENVGDSSDDAEIIRGAVEGGNETAQQQQQQEVEEGAGGEGERGGEEPSRAEGGRGSVSAGVQDRTPDDDIIPPGSEIVSVEGTSPETDWELWPWGTRHRIKMRLPDGELREFHVTNTFMRQDTGPKGRALLDFYQQRARWVPSSINLPGDRARTG</sequence>
<dbReference type="CDD" id="cd00024">
    <property type="entry name" value="CD_CSD"/>
    <property type="match status" value="1"/>
</dbReference>
<evidence type="ECO:0000313" key="4">
    <source>
        <dbReference type="Proteomes" id="UP000041254"/>
    </source>
</evidence>
<dbReference type="InterPro" id="IPR000953">
    <property type="entry name" value="Chromo/chromo_shadow_dom"/>
</dbReference>
<feature type="compositionally biased region" description="Low complexity" evidence="1">
    <location>
        <begin position="242"/>
        <end position="253"/>
    </location>
</feature>
<evidence type="ECO:0000256" key="1">
    <source>
        <dbReference type="SAM" id="MobiDB-lite"/>
    </source>
</evidence>
<evidence type="ECO:0000313" key="3">
    <source>
        <dbReference type="EMBL" id="CEM18686.1"/>
    </source>
</evidence>
<reference evidence="3 4" key="1">
    <citation type="submission" date="2014-11" db="EMBL/GenBank/DDBJ databases">
        <authorList>
            <person name="Zhu J."/>
            <person name="Qi W."/>
            <person name="Song R."/>
        </authorList>
    </citation>
    <scope>NUCLEOTIDE SEQUENCE [LARGE SCALE GENOMIC DNA]</scope>
</reference>
<protein>
    <recommendedName>
        <fullName evidence="2">Chromo domain-containing protein</fullName>
    </recommendedName>
</protein>
<gene>
    <name evidence="3" type="ORF">Vbra_16275</name>
</gene>
<dbReference type="SMART" id="SM00298">
    <property type="entry name" value="CHROMO"/>
    <property type="match status" value="1"/>
</dbReference>
<accession>A0A0G4FUR2</accession>
<feature type="compositionally biased region" description="Low complexity" evidence="1">
    <location>
        <begin position="134"/>
        <end position="168"/>
    </location>
</feature>
<feature type="compositionally biased region" description="Acidic residues" evidence="1">
    <location>
        <begin position="186"/>
        <end position="198"/>
    </location>
</feature>
<dbReference type="Gene3D" id="2.40.50.40">
    <property type="match status" value="1"/>
</dbReference>
<dbReference type="PROSITE" id="PS50013">
    <property type="entry name" value="CHROMO_2"/>
    <property type="match status" value="1"/>
</dbReference>
<feature type="region of interest" description="Disordered" evidence="1">
    <location>
        <begin position="1"/>
        <end position="46"/>
    </location>
</feature>
<feature type="region of interest" description="Disordered" evidence="1">
    <location>
        <begin position="72"/>
        <end position="93"/>
    </location>
</feature>
<feature type="compositionally biased region" description="Acidic residues" evidence="1">
    <location>
        <begin position="29"/>
        <end position="45"/>
    </location>
</feature>
<dbReference type="VEuPathDB" id="CryptoDB:Vbra_16275"/>
<name>A0A0G4FUR2_VITBC</name>
<dbReference type="Proteomes" id="UP000041254">
    <property type="component" value="Unassembled WGS sequence"/>
</dbReference>
<feature type="compositionally biased region" description="Low complexity" evidence="1">
    <location>
        <begin position="199"/>
        <end position="217"/>
    </location>
</feature>
<dbReference type="OrthoDB" id="433924at2759"/>
<dbReference type="SUPFAM" id="SSF54160">
    <property type="entry name" value="Chromo domain-like"/>
    <property type="match status" value="1"/>
</dbReference>
<organism evidence="3 4">
    <name type="scientific">Vitrella brassicaformis (strain CCMP3155)</name>
    <dbReference type="NCBI Taxonomy" id="1169540"/>
    <lineage>
        <taxon>Eukaryota</taxon>
        <taxon>Sar</taxon>
        <taxon>Alveolata</taxon>
        <taxon>Colpodellida</taxon>
        <taxon>Vitrellaceae</taxon>
        <taxon>Vitrella</taxon>
    </lineage>
</organism>
<feature type="compositionally biased region" description="Basic and acidic residues" evidence="1">
    <location>
        <begin position="262"/>
        <end position="275"/>
    </location>
</feature>
<evidence type="ECO:0000259" key="2">
    <source>
        <dbReference type="PROSITE" id="PS50013"/>
    </source>
</evidence>